<dbReference type="AlphaFoldDB" id="A0A6J5CS34"/>
<proteinExistence type="predicted"/>
<accession>A0A6J5CS34</accession>
<feature type="compositionally biased region" description="Basic residues" evidence="1">
    <location>
        <begin position="83"/>
        <end position="92"/>
    </location>
</feature>
<evidence type="ECO:0000256" key="1">
    <source>
        <dbReference type="SAM" id="MobiDB-lite"/>
    </source>
</evidence>
<dbReference type="EMBL" id="CADIKC010000016">
    <property type="protein sequence ID" value="CAB3743407.1"/>
    <property type="molecule type" value="Genomic_DNA"/>
</dbReference>
<gene>
    <name evidence="2" type="ORF">LMG24238_07064</name>
</gene>
<keyword evidence="3" id="KW-1185">Reference proteome</keyword>
<name>A0A6J5CS34_9BURK</name>
<reference evidence="2 3" key="1">
    <citation type="submission" date="2020-04" db="EMBL/GenBank/DDBJ databases">
        <authorList>
            <person name="De Canck E."/>
        </authorList>
    </citation>
    <scope>NUCLEOTIDE SEQUENCE [LARGE SCALE GENOMIC DNA]</scope>
    <source>
        <strain evidence="2 3">LMG 24238</strain>
    </source>
</reference>
<organism evidence="2 3">
    <name type="scientific">Paraburkholderia sediminicola</name>
    <dbReference type="NCBI Taxonomy" id="458836"/>
    <lineage>
        <taxon>Bacteria</taxon>
        <taxon>Pseudomonadati</taxon>
        <taxon>Pseudomonadota</taxon>
        <taxon>Betaproteobacteria</taxon>
        <taxon>Burkholderiales</taxon>
        <taxon>Burkholderiaceae</taxon>
        <taxon>Paraburkholderia</taxon>
    </lineage>
</organism>
<sequence>MCENTDSSRTTTRSRPRAPLSISGLSRFLLPTFLCGKQRKVGAAPHRGNANRPLTKQGKARKPEQGKAKAPGTLTNKRPASNKLKKTPRRRQTTQQAPGKPKSHYMNQTFTYWRFPKNRPTIQPNTHREQKSPRPATARKKPETKPNHAKAPKAATACPRQWQHTHREQIRPPLRPRAVSAKNYLKANRHEQSDAHSRRKRV</sequence>
<evidence type="ECO:0000313" key="2">
    <source>
        <dbReference type="EMBL" id="CAB3743407.1"/>
    </source>
</evidence>
<dbReference type="Proteomes" id="UP000494255">
    <property type="component" value="Unassembled WGS sequence"/>
</dbReference>
<feature type="region of interest" description="Disordered" evidence="1">
    <location>
        <begin position="40"/>
        <end position="202"/>
    </location>
</feature>
<evidence type="ECO:0000313" key="3">
    <source>
        <dbReference type="Proteomes" id="UP000494255"/>
    </source>
</evidence>
<protein>
    <submittedName>
        <fullName evidence="2">Uncharacterized protein</fullName>
    </submittedName>
</protein>